<comment type="caution">
    <text evidence="1">The sequence shown here is derived from an EMBL/GenBank/DDBJ whole genome shotgun (WGS) entry which is preliminary data.</text>
</comment>
<dbReference type="RefSeq" id="WP_238744913.1">
    <property type="nucleotide sequence ID" value="NZ_JAKOOW010000001.1"/>
</dbReference>
<dbReference type="Proteomes" id="UP001298424">
    <property type="component" value="Unassembled WGS sequence"/>
</dbReference>
<proteinExistence type="predicted"/>
<protein>
    <submittedName>
        <fullName evidence="1">Uncharacterized protein</fullName>
    </submittedName>
</protein>
<keyword evidence="2" id="KW-1185">Reference proteome</keyword>
<accession>A0ABS9NJP1</accession>
<dbReference type="EMBL" id="JAKOOW010000001">
    <property type="protein sequence ID" value="MCG6503003.1"/>
    <property type="molecule type" value="Genomic_DNA"/>
</dbReference>
<evidence type="ECO:0000313" key="1">
    <source>
        <dbReference type="EMBL" id="MCG6503003.1"/>
    </source>
</evidence>
<sequence>MSYINSPVKNDATWEAFPKQARRIVAELGGSLKVLQRPDNGQTTQCRQFFRCPNTGDFFTVRRVRTAHHYHTGWYFGVRGASCASRFKTPPNFQAALRRTA</sequence>
<evidence type="ECO:0000313" key="2">
    <source>
        <dbReference type="Proteomes" id="UP001298424"/>
    </source>
</evidence>
<gene>
    <name evidence="1" type="ORF">MB824_00580</name>
</gene>
<organism evidence="1 2">
    <name type="scientific">Kingella pumchi</name>
    <dbReference type="NCBI Taxonomy" id="2779506"/>
    <lineage>
        <taxon>Bacteria</taxon>
        <taxon>Pseudomonadati</taxon>
        <taxon>Pseudomonadota</taxon>
        <taxon>Betaproteobacteria</taxon>
        <taxon>Neisseriales</taxon>
        <taxon>Neisseriaceae</taxon>
        <taxon>Kingella</taxon>
    </lineage>
</organism>
<name>A0ABS9NJP1_9NEIS</name>
<reference evidence="1 2" key="1">
    <citation type="submission" date="2022-02" db="EMBL/GenBank/DDBJ databases">
        <title>Genome sequence data of Kingella unionensis sp. nov. strain CICC 24913 (CCUG 75125).</title>
        <authorList>
            <person name="Xiao M."/>
        </authorList>
    </citation>
    <scope>NUCLEOTIDE SEQUENCE [LARGE SCALE GENOMIC DNA]</scope>
    <source>
        <strain evidence="1 2">CICC 24913</strain>
    </source>
</reference>